<dbReference type="RefSeq" id="WP_008448960.1">
    <property type="nucleotide sequence ID" value="NZ_ADFQ01000055.1"/>
</dbReference>
<dbReference type="InterPro" id="IPR013693">
    <property type="entry name" value="SpoIID/LytB_N"/>
</dbReference>
<proteinExistence type="predicted"/>
<evidence type="ECO:0000313" key="3">
    <source>
        <dbReference type="Proteomes" id="UP000016016"/>
    </source>
</evidence>
<organism evidence="2 3">
    <name type="scientific">Prevotella amnii CRIS 21A-A</name>
    <dbReference type="NCBI Taxonomy" id="679191"/>
    <lineage>
        <taxon>Bacteria</taxon>
        <taxon>Pseudomonadati</taxon>
        <taxon>Bacteroidota</taxon>
        <taxon>Bacteroidia</taxon>
        <taxon>Bacteroidales</taxon>
        <taxon>Prevotellaceae</taxon>
        <taxon>Prevotella</taxon>
    </lineage>
</organism>
<evidence type="ECO:0000313" key="2">
    <source>
        <dbReference type="EMBL" id="EFN91202.1"/>
    </source>
</evidence>
<evidence type="ECO:0000259" key="1">
    <source>
        <dbReference type="Pfam" id="PF08486"/>
    </source>
</evidence>
<sequence>MIYSEEPIVTVGILSNKTITFSLTNDFLLNGSKKVSGTYVAELVDDKICLEDVFYSELLFVPIKESSIFTLQDVVIGLNFHWQRKEDQTFKGSLRLVVDNSSIYAINEIKVENYLYSVISSEMRATSSLELLKAHAVISRSWLLSQIINRKKVKENCSQHDFIENSQKIIRWYERSEHTLFDVCADDHCQRYQGLGRAISVFAKQAIDATRGEVLTYNGELCDARFSKCCGGVTENFEYCWDNIKYPYLKSIVDTSIDKRSFLPDLTKEAIAEEWIKTSPKAFCNTKDKLVLRQVLNDYDQETTDFYRWEISYTQAELSFLLEEKLGIKFGQILSLNPLKRGKSGRLYEMEIEGTERSIILGKELEIRRVLSKSHLYSSAFVVEKKDLLEGVPQLFKIVGAGWGHGVGLCQIGAAVMGAQGYDYKQILSHYYSDSVLTRLYH</sequence>
<dbReference type="GO" id="GO:0030288">
    <property type="term" value="C:outer membrane-bounded periplasmic space"/>
    <property type="evidence" value="ECO:0007669"/>
    <property type="project" value="TreeGrafter"/>
</dbReference>
<accession>E1GVT0</accession>
<feature type="domain" description="Sporulation stage II protein D amidase enhancer LytB N-terminal" evidence="1">
    <location>
        <begin position="100"/>
        <end position="217"/>
    </location>
</feature>
<dbReference type="AlphaFoldDB" id="E1GVT0"/>
<name>E1GVT0_9BACT</name>
<dbReference type="eggNOG" id="COG2385">
    <property type="taxonomic scope" value="Bacteria"/>
</dbReference>
<comment type="caution">
    <text evidence="2">The sequence shown here is derived from an EMBL/GenBank/DDBJ whole genome shotgun (WGS) entry which is preliminary data.</text>
</comment>
<gene>
    <name evidence="2" type="ORF">HMPREF9018_0917</name>
</gene>
<dbReference type="PANTHER" id="PTHR30032:SF4">
    <property type="entry name" value="AMIDASE ENHANCER"/>
    <property type="match status" value="1"/>
</dbReference>
<dbReference type="Pfam" id="PF08486">
    <property type="entry name" value="SpoIID"/>
    <property type="match status" value="1"/>
</dbReference>
<dbReference type="GO" id="GO:0030435">
    <property type="term" value="P:sporulation resulting in formation of a cellular spore"/>
    <property type="evidence" value="ECO:0007669"/>
    <property type="project" value="InterPro"/>
</dbReference>
<reference evidence="2 3" key="1">
    <citation type="submission" date="2010-09" db="EMBL/GenBank/DDBJ databases">
        <authorList>
            <person name="Harkins D.M."/>
            <person name="Madupu R."/>
            <person name="Durkin A.S."/>
            <person name="Torralba M."/>
            <person name="Methe B."/>
            <person name="Sutton G.G."/>
            <person name="Nelson K.E."/>
        </authorList>
    </citation>
    <scope>NUCLEOTIDE SEQUENCE [LARGE SCALE GENOMIC DNA]</scope>
    <source>
        <strain evidence="2 3">CRIS 21A-A</strain>
    </source>
</reference>
<dbReference type="InterPro" id="IPR013486">
    <property type="entry name" value="SpoIID/LytB"/>
</dbReference>
<dbReference type="InterPro" id="IPR051922">
    <property type="entry name" value="Bact_Sporulation_Assoc"/>
</dbReference>
<protein>
    <submittedName>
        <fullName evidence="2">SpoIID/LytB domain protein</fullName>
    </submittedName>
</protein>
<dbReference type="PANTHER" id="PTHR30032">
    <property type="entry name" value="N-ACETYLMURAMOYL-L-ALANINE AMIDASE-RELATED"/>
    <property type="match status" value="1"/>
</dbReference>
<dbReference type="EMBL" id="ADFQ01000055">
    <property type="protein sequence ID" value="EFN91202.1"/>
    <property type="molecule type" value="Genomic_DNA"/>
</dbReference>
<dbReference type="NCBIfam" id="TIGR02669">
    <property type="entry name" value="SpoIID_LytB"/>
    <property type="match status" value="1"/>
</dbReference>
<dbReference type="Proteomes" id="UP000016016">
    <property type="component" value="Unassembled WGS sequence"/>
</dbReference>